<dbReference type="Proteomes" id="UP000294309">
    <property type="component" value="Chromosome"/>
</dbReference>
<protein>
    <submittedName>
        <fullName evidence="1">Uncharacterized protein</fullName>
    </submittedName>
</protein>
<dbReference type="AlphaFoldDB" id="A0A4P7AIS0"/>
<organism evidence="1 2">
    <name type="scientific">Spiroplasma gladiatoris</name>
    <dbReference type="NCBI Taxonomy" id="2143"/>
    <lineage>
        <taxon>Bacteria</taxon>
        <taxon>Bacillati</taxon>
        <taxon>Mycoplasmatota</taxon>
        <taxon>Mollicutes</taxon>
        <taxon>Entomoplasmatales</taxon>
        <taxon>Spiroplasmataceae</taxon>
        <taxon>Spiroplasma</taxon>
    </lineage>
</organism>
<dbReference type="KEGG" id="sgq:SGLAD_v1c09780"/>
<dbReference type="OrthoDB" id="388798at2"/>
<name>A0A4P7AIS0_9MOLU</name>
<evidence type="ECO:0000313" key="2">
    <source>
        <dbReference type="Proteomes" id="UP000294309"/>
    </source>
</evidence>
<dbReference type="EMBL" id="CP038013">
    <property type="protein sequence ID" value="QBQ08177.1"/>
    <property type="molecule type" value="Genomic_DNA"/>
</dbReference>
<accession>A0A4P7AIS0</accession>
<keyword evidence="2" id="KW-1185">Reference proteome</keyword>
<proteinExistence type="predicted"/>
<dbReference type="RefSeq" id="WP_134298298.1">
    <property type="nucleotide sequence ID" value="NZ_CP038013.1"/>
</dbReference>
<sequence length="229" mass="27526">MKTIALNEISKYVKWDYVKQKFLVIKEIEPKNIYLQKLLKNLRNGEINMLNTYDILLETFPYVEKLNQEIINNAISMQECVKKRVYKSIYNKQNKTLKLEETKCTNKNHINITKRFITELNNMIYKFDVKEIFANRVFLNRDFNKPFIGKVDILMKTNSDYIQVELKTSKTNYLEKNNANLYLNKILIETSREIKMRNLFILNVRENQVFQEYEKPKKSLENLILAKIF</sequence>
<evidence type="ECO:0000313" key="1">
    <source>
        <dbReference type="EMBL" id="QBQ08177.1"/>
    </source>
</evidence>
<gene>
    <name evidence="1" type="ORF">SGLAD_v1c09780</name>
</gene>
<reference evidence="1 2" key="1">
    <citation type="submission" date="2019-03" db="EMBL/GenBank/DDBJ databases">
        <title>Complete genome sequence of Spiroplasma gladiatoris TG-1 (DSM 22552).</title>
        <authorList>
            <person name="Lin Y.-C."/>
            <person name="Chou L."/>
            <person name="Kuo C.-H."/>
        </authorList>
    </citation>
    <scope>NUCLEOTIDE SEQUENCE [LARGE SCALE GENOMIC DNA]</scope>
    <source>
        <strain evidence="1 2">TG-1</strain>
    </source>
</reference>